<accession>A0A6A6HRU5</accession>
<dbReference type="Proteomes" id="UP000800094">
    <property type="component" value="Unassembled WGS sequence"/>
</dbReference>
<protein>
    <submittedName>
        <fullName evidence="2">Uncharacterized protein</fullName>
    </submittedName>
</protein>
<feature type="region of interest" description="Disordered" evidence="1">
    <location>
        <begin position="330"/>
        <end position="379"/>
    </location>
</feature>
<evidence type="ECO:0000313" key="2">
    <source>
        <dbReference type="EMBL" id="KAF2240599.1"/>
    </source>
</evidence>
<evidence type="ECO:0000313" key="3">
    <source>
        <dbReference type="Proteomes" id="UP000800094"/>
    </source>
</evidence>
<dbReference type="EMBL" id="ML987216">
    <property type="protein sequence ID" value="KAF2240599.1"/>
    <property type="molecule type" value="Genomic_DNA"/>
</dbReference>
<keyword evidence="3" id="KW-1185">Reference proteome</keyword>
<dbReference type="GeneID" id="54580680"/>
<evidence type="ECO:0000256" key="1">
    <source>
        <dbReference type="SAM" id="MobiDB-lite"/>
    </source>
</evidence>
<dbReference type="AlphaFoldDB" id="A0A6A6HRU5"/>
<name>A0A6A6HRU5_9PLEO</name>
<organism evidence="2 3">
    <name type="scientific">Trematosphaeria pertusa</name>
    <dbReference type="NCBI Taxonomy" id="390896"/>
    <lineage>
        <taxon>Eukaryota</taxon>
        <taxon>Fungi</taxon>
        <taxon>Dikarya</taxon>
        <taxon>Ascomycota</taxon>
        <taxon>Pezizomycotina</taxon>
        <taxon>Dothideomycetes</taxon>
        <taxon>Pleosporomycetidae</taxon>
        <taxon>Pleosporales</taxon>
        <taxon>Massarineae</taxon>
        <taxon>Trematosphaeriaceae</taxon>
        <taxon>Trematosphaeria</taxon>
    </lineage>
</organism>
<feature type="compositionally biased region" description="Basic and acidic residues" evidence="1">
    <location>
        <begin position="347"/>
        <end position="372"/>
    </location>
</feature>
<reference evidence="2" key="1">
    <citation type="journal article" date="2020" name="Stud. Mycol.">
        <title>101 Dothideomycetes genomes: a test case for predicting lifestyles and emergence of pathogens.</title>
        <authorList>
            <person name="Haridas S."/>
            <person name="Albert R."/>
            <person name="Binder M."/>
            <person name="Bloem J."/>
            <person name="Labutti K."/>
            <person name="Salamov A."/>
            <person name="Andreopoulos B."/>
            <person name="Baker S."/>
            <person name="Barry K."/>
            <person name="Bills G."/>
            <person name="Bluhm B."/>
            <person name="Cannon C."/>
            <person name="Castanera R."/>
            <person name="Culley D."/>
            <person name="Daum C."/>
            <person name="Ezra D."/>
            <person name="Gonzalez J."/>
            <person name="Henrissat B."/>
            <person name="Kuo A."/>
            <person name="Liang C."/>
            <person name="Lipzen A."/>
            <person name="Lutzoni F."/>
            <person name="Magnuson J."/>
            <person name="Mondo S."/>
            <person name="Nolan M."/>
            <person name="Ohm R."/>
            <person name="Pangilinan J."/>
            <person name="Park H.-J."/>
            <person name="Ramirez L."/>
            <person name="Alfaro M."/>
            <person name="Sun H."/>
            <person name="Tritt A."/>
            <person name="Yoshinaga Y."/>
            <person name="Zwiers L.-H."/>
            <person name="Turgeon B."/>
            <person name="Goodwin S."/>
            <person name="Spatafora J."/>
            <person name="Crous P."/>
            <person name="Grigoriev I."/>
        </authorList>
    </citation>
    <scope>NUCLEOTIDE SEQUENCE</scope>
    <source>
        <strain evidence="2">CBS 122368</strain>
    </source>
</reference>
<proteinExistence type="predicted"/>
<sequence>MSSKTSDLHHVKLRRADHFARPKLSRPGHYRGTQLVAEIEKLKHVKRGLSHESHVSIIQLLSDGRNPHWYTLEAFPNDVYLYELLGSAARRKTPIPSHLIYHFFLQLHSAISILLGKCKVSLPFLNETDIMLRFPGKGHEWLPDAVIVNFADGCMQNSTCMQFKTISNFREIMLKCMRAGRVCNPSQDQPPPDQGKKEHDPAWLRLLGVLKSENEGLDGFTNIVGILQDARSDGLRDPIACVKRVDLLIGVNYTGFGQFQMVRGVSQAISILLSFLKNPLDHRLVKAFTLFKDSTLAPASKMNYHRTSDEVRERLNQDVVTICRAGGGSYAISPPESHRGEVVSQDRTSEKPNDGRNQHDERDPAAAADRRPPQAQPSA</sequence>
<gene>
    <name evidence="2" type="ORF">BU26DRAFT_512066</name>
</gene>
<dbReference type="RefSeq" id="XP_033675603.1">
    <property type="nucleotide sequence ID" value="XM_033827350.1"/>
</dbReference>